<organism evidence="1 2">
    <name type="scientific">Bacillus weihaiensis</name>
    <dbReference type="NCBI Taxonomy" id="1547283"/>
    <lineage>
        <taxon>Bacteria</taxon>
        <taxon>Bacillati</taxon>
        <taxon>Bacillota</taxon>
        <taxon>Bacilli</taxon>
        <taxon>Bacillales</taxon>
        <taxon>Bacillaceae</taxon>
        <taxon>Bacillus</taxon>
    </lineage>
</organism>
<proteinExistence type="predicted"/>
<evidence type="ECO:0008006" key="3">
    <source>
        <dbReference type="Google" id="ProtNLM"/>
    </source>
</evidence>
<dbReference type="Proteomes" id="UP000181936">
    <property type="component" value="Chromosome"/>
</dbReference>
<dbReference type="AlphaFoldDB" id="A0A1L3MRC9"/>
<dbReference type="KEGG" id="bwh:A9C19_08680"/>
<evidence type="ECO:0000313" key="1">
    <source>
        <dbReference type="EMBL" id="APH04814.1"/>
    </source>
</evidence>
<protein>
    <recommendedName>
        <fullName evidence="3">DUF3986 domain-containing protein</fullName>
    </recommendedName>
</protein>
<dbReference type="Pfam" id="PF13143">
    <property type="entry name" value="DUF3986"/>
    <property type="match status" value="1"/>
</dbReference>
<reference evidence="1 2" key="1">
    <citation type="journal article" date="2016" name="Sci. Rep.">
        <title>Complete genome sequence and transcriptomic analysis of a novel marine strain Bacillus weihaiensis reveals the mechanism of brown algae degradation.</title>
        <authorList>
            <person name="Zhu Y."/>
            <person name="Chen P."/>
            <person name="Bao Y."/>
            <person name="Men Y."/>
            <person name="Zeng Y."/>
            <person name="Yang J."/>
            <person name="Sun J."/>
            <person name="Sun Y."/>
        </authorList>
    </citation>
    <scope>NUCLEOTIDE SEQUENCE [LARGE SCALE GENOMIC DNA]</scope>
    <source>
        <strain evidence="1 2">Alg07</strain>
    </source>
</reference>
<evidence type="ECO:0000313" key="2">
    <source>
        <dbReference type="Proteomes" id="UP000181936"/>
    </source>
</evidence>
<sequence>MIYDDKYHLHIGYYEDGFDLEAVAFKRQSQDIWDIFFDFEQYDFNNTVSKTELKGVGYHIFSIETEDLDYQDGALVFEQWLLNQRLVRI</sequence>
<dbReference type="InterPro" id="IPR025047">
    <property type="entry name" value="DUF3986"/>
</dbReference>
<name>A0A1L3MRC9_9BACI</name>
<accession>A0A1L3MRC9</accession>
<dbReference type="RefSeq" id="WP_072579608.1">
    <property type="nucleotide sequence ID" value="NZ_CP016020.1"/>
</dbReference>
<dbReference type="EMBL" id="CP016020">
    <property type="protein sequence ID" value="APH04814.1"/>
    <property type="molecule type" value="Genomic_DNA"/>
</dbReference>
<keyword evidence="2" id="KW-1185">Reference proteome</keyword>
<gene>
    <name evidence="1" type="ORF">A9C19_08680</name>
</gene>